<name>B9L0E9_THERP</name>
<organism evidence="1 2">
    <name type="scientific">Thermomicrobium roseum (strain ATCC 27502 / DSM 5159 / P-2)</name>
    <dbReference type="NCBI Taxonomy" id="309801"/>
    <lineage>
        <taxon>Bacteria</taxon>
        <taxon>Pseudomonadati</taxon>
        <taxon>Thermomicrobiota</taxon>
        <taxon>Thermomicrobia</taxon>
        <taxon>Thermomicrobiales</taxon>
        <taxon>Thermomicrobiaceae</taxon>
        <taxon>Thermomicrobium</taxon>
    </lineage>
</organism>
<accession>B9L0E9</accession>
<dbReference type="AlphaFoldDB" id="B9L0E9"/>
<proteinExistence type="predicted"/>
<evidence type="ECO:0000313" key="1">
    <source>
        <dbReference type="EMBL" id="ACM06116.1"/>
    </source>
</evidence>
<gene>
    <name evidence="1" type="ordered locus">trd_1642</name>
</gene>
<reference evidence="1 2" key="1">
    <citation type="journal article" date="2009" name="PLoS ONE">
        <title>Complete genome sequence of the aerobic CO-oxidizing thermophile Thermomicrobium roseum.</title>
        <authorList>
            <person name="Wu D."/>
            <person name="Raymond J."/>
            <person name="Wu M."/>
            <person name="Chatterji S."/>
            <person name="Ren Q."/>
            <person name="Graham J.E."/>
            <person name="Bryant D.A."/>
            <person name="Robb F."/>
            <person name="Colman A."/>
            <person name="Tallon L.J."/>
            <person name="Badger J.H."/>
            <person name="Madupu R."/>
            <person name="Ward N.L."/>
            <person name="Eisen J.A."/>
        </authorList>
    </citation>
    <scope>NUCLEOTIDE SEQUENCE [LARGE SCALE GENOMIC DNA]</scope>
    <source>
        <strain evidence="2">ATCC 27502 / DSM 5159 / P-2</strain>
    </source>
</reference>
<dbReference type="EMBL" id="CP001275">
    <property type="protein sequence ID" value="ACM06116.1"/>
    <property type="molecule type" value="Genomic_DNA"/>
</dbReference>
<dbReference type="RefSeq" id="WP_015922587.1">
    <property type="nucleotide sequence ID" value="NC_011959.1"/>
</dbReference>
<evidence type="ECO:0000313" key="2">
    <source>
        <dbReference type="Proteomes" id="UP000000447"/>
    </source>
</evidence>
<keyword evidence="2" id="KW-1185">Reference proteome</keyword>
<dbReference type="KEGG" id="tro:trd_1642"/>
<dbReference type="HOGENOM" id="CLU_468423_0_0_0"/>
<sequence>MEVELAGLPLVVLPGTYRRESESRRPTGPVRLAVRGFASGGQALQRAADRYWQALGALPVWEGQGLAAGPALRAVGAPANWPLASPAWSGILAPEVHLVAGSRQWRQAGSPGGPFAGLAEVRTLAATVSDACQMGTRLLLAHGTATQVSSIDLAAGSYTTGYYQATARLIATDGQAGYLVPTATGQDDRLLRYTAATTSTTFLLDAPVRRLASHAGFVWALTRTALWRLKGTTAELLFTHPPLLAEDDGAFLVGHGTALYTWLAGRVHRADTTGTVRGWTPTGPSGLATRGAASAGGYLWVTVQDSASGRWQLWATPGRLASLQGLALDWEKAEPWYLVEEWADAGAGWPVAVGGRHPDLDLLLGRASSSGLLALQALPRPGYPGRRASFQVASGLLTALPAARLPWLGVGTALAWLDGGGTPVSVQLGWSLDAGSSWSWGPARAVGGTPRGFLVLEERFAPPLEAAALQVQVAVSGVSDWSPAVVGLWGLGATSATGGSGASESQWLPRRRWRLAVQLGPLLPRADGAQDTRDPTLLAGLLWDAWRSGAPLAFRDVDAPSGATVLVQVAALEERLGGVTPAEARRLELELVEV</sequence>
<protein>
    <submittedName>
        <fullName evidence="1">Uncharacterized protein</fullName>
    </submittedName>
</protein>
<dbReference type="SUPFAM" id="SSF101898">
    <property type="entry name" value="NHL repeat"/>
    <property type="match status" value="1"/>
</dbReference>
<dbReference type="OrthoDB" id="148553at2"/>
<dbReference type="eggNOG" id="ENOG5031HDI">
    <property type="taxonomic scope" value="Bacteria"/>
</dbReference>
<dbReference type="Proteomes" id="UP000000447">
    <property type="component" value="Chromosome"/>
</dbReference>